<protein>
    <submittedName>
        <fullName evidence="1">Putative capsular polysaccharide biosynthesis protein</fullName>
    </submittedName>
</protein>
<dbReference type="SUPFAM" id="SSF52540">
    <property type="entry name" value="P-loop containing nucleoside triphosphate hydrolases"/>
    <property type="match status" value="1"/>
</dbReference>
<dbReference type="STRING" id="631454.N177_0120"/>
<dbReference type="InterPro" id="IPR027417">
    <property type="entry name" value="P-loop_NTPase"/>
</dbReference>
<name>V4RN66_9HYPH</name>
<reference evidence="1 2" key="1">
    <citation type="journal article" date="2014" name="Genome Announc.">
        <title>Draft Genome Sequence of Lutibaculum baratangense Strain AMV1T, Isolated from a Mud Volcano in Andamans, India.</title>
        <authorList>
            <person name="Singh A."/>
            <person name="Sreenivas A."/>
            <person name="Sathyanarayana Reddy G."/>
            <person name="Pinnaka A.K."/>
            <person name="Shivaji S."/>
        </authorList>
    </citation>
    <scope>NUCLEOTIDE SEQUENCE [LARGE SCALE GENOMIC DNA]</scope>
    <source>
        <strain evidence="1 2">AMV1</strain>
    </source>
</reference>
<dbReference type="AlphaFoldDB" id="V4RN66"/>
<dbReference type="GO" id="GO:0016020">
    <property type="term" value="C:membrane"/>
    <property type="evidence" value="ECO:0007669"/>
    <property type="project" value="InterPro"/>
</dbReference>
<accession>V4RN66</accession>
<dbReference type="PANTHER" id="PTHR32301:SF6">
    <property type="entry name" value="GOLVESIN-RELATED"/>
    <property type="match status" value="1"/>
</dbReference>
<dbReference type="GO" id="GO:0008146">
    <property type="term" value="F:sulfotransferase activity"/>
    <property type="evidence" value="ECO:0007669"/>
    <property type="project" value="InterPro"/>
</dbReference>
<proteinExistence type="predicted"/>
<sequence length="273" mass="31073">MVQVSIEMAMDSAIDRPAAALQPGERIVFHHIPKTGGTSVLNVLHSLFSSEQIVTDTTAAKVKALPPDRRRQARIYSGHMAYHDVDAIPGRKRILTFLREPSARILSLYYFWRSMTDEFATGRPGPQIAKRSTLLDFLRNDEPIVRNHINNGLVRFFVPGGRNAASKHMLTTPPQDLAQQAFDRLRTYHFVGFQERFDEDFEAMLLSVGRSRQPAVRKNDLVSLHGSDPNFQKVEREPITPEIEEEMARLTAADSLFYRMAFEAREELRPQLG</sequence>
<dbReference type="EMBL" id="AWXZ01000005">
    <property type="protein sequence ID" value="ESR27426.1"/>
    <property type="molecule type" value="Genomic_DNA"/>
</dbReference>
<gene>
    <name evidence="1" type="ORF">N177_0120</name>
</gene>
<dbReference type="Proteomes" id="UP000017819">
    <property type="component" value="Unassembled WGS sequence"/>
</dbReference>
<dbReference type="Gene3D" id="3.40.50.300">
    <property type="entry name" value="P-loop containing nucleotide triphosphate hydrolases"/>
    <property type="match status" value="1"/>
</dbReference>
<dbReference type="InterPro" id="IPR005331">
    <property type="entry name" value="Sulfotransferase"/>
</dbReference>
<organism evidence="1 2">
    <name type="scientific">Lutibaculum baratangense AMV1</name>
    <dbReference type="NCBI Taxonomy" id="631454"/>
    <lineage>
        <taxon>Bacteria</taxon>
        <taxon>Pseudomonadati</taxon>
        <taxon>Pseudomonadota</taxon>
        <taxon>Alphaproteobacteria</taxon>
        <taxon>Hyphomicrobiales</taxon>
        <taxon>Tepidamorphaceae</taxon>
        <taxon>Lutibaculum</taxon>
    </lineage>
</organism>
<keyword evidence="2" id="KW-1185">Reference proteome</keyword>
<dbReference type="PANTHER" id="PTHR32301">
    <property type="entry name" value="COUNTIN RECEPTOR CNR3-RELATED"/>
    <property type="match status" value="1"/>
</dbReference>
<dbReference type="InterPro" id="IPR053259">
    <property type="entry name" value="Golvesin-related_Golgi"/>
</dbReference>
<dbReference type="eggNOG" id="ENOG50339E8">
    <property type="taxonomic scope" value="Bacteria"/>
</dbReference>
<dbReference type="Pfam" id="PF03567">
    <property type="entry name" value="Sulfotransfer_2"/>
    <property type="match status" value="1"/>
</dbReference>
<evidence type="ECO:0000313" key="1">
    <source>
        <dbReference type="EMBL" id="ESR27426.1"/>
    </source>
</evidence>
<evidence type="ECO:0000313" key="2">
    <source>
        <dbReference type="Proteomes" id="UP000017819"/>
    </source>
</evidence>
<comment type="caution">
    <text evidence="1">The sequence shown here is derived from an EMBL/GenBank/DDBJ whole genome shotgun (WGS) entry which is preliminary data.</text>
</comment>